<name>A0AAJ0BV20_9PEZI</name>
<dbReference type="GeneID" id="85305617"/>
<feature type="transmembrane region" description="Helical" evidence="2">
    <location>
        <begin position="419"/>
        <end position="442"/>
    </location>
</feature>
<reference evidence="3" key="1">
    <citation type="submission" date="2023-06" db="EMBL/GenBank/DDBJ databases">
        <title>Genome-scale phylogeny and comparative genomics of the fungal order Sordariales.</title>
        <authorList>
            <consortium name="Lawrence Berkeley National Laboratory"/>
            <person name="Hensen N."/>
            <person name="Bonometti L."/>
            <person name="Westerberg I."/>
            <person name="Brannstrom I.O."/>
            <person name="Guillou S."/>
            <person name="Cros-Aarteil S."/>
            <person name="Calhoun S."/>
            <person name="Haridas S."/>
            <person name="Kuo A."/>
            <person name="Mondo S."/>
            <person name="Pangilinan J."/>
            <person name="Riley R."/>
            <person name="Labutti K."/>
            <person name="Andreopoulos B."/>
            <person name="Lipzen A."/>
            <person name="Chen C."/>
            <person name="Yanf M."/>
            <person name="Daum C."/>
            <person name="Ng V."/>
            <person name="Clum A."/>
            <person name="Steindorff A."/>
            <person name="Ohm R."/>
            <person name="Martin F."/>
            <person name="Silar P."/>
            <person name="Natvig D."/>
            <person name="Lalanne C."/>
            <person name="Gautier V."/>
            <person name="Ament-Velasquez S.L."/>
            <person name="Kruys A."/>
            <person name="Hutchinson M.I."/>
            <person name="Powell A.J."/>
            <person name="Barry K."/>
            <person name="Miller A.N."/>
            <person name="Grigoriev I.V."/>
            <person name="Debuchy R."/>
            <person name="Gladieux P."/>
            <person name="Thoren M.H."/>
            <person name="Johannesson H."/>
        </authorList>
    </citation>
    <scope>NUCLEOTIDE SEQUENCE</scope>
    <source>
        <strain evidence="3">8032-3</strain>
    </source>
</reference>
<keyword evidence="2" id="KW-1133">Transmembrane helix</keyword>
<dbReference type="EMBL" id="MU839017">
    <property type="protein sequence ID" value="KAK1765008.1"/>
    <property type="molecule type" value="Genomic_DNA"/>
</dbReference>
<proteinExistence type="predicted"/>
<evidence type="ECO:0000313" key="3">
    <source>
        <dbReference type="EMBL" id="KAK1765008.1"/>
    </source>
</evidence>
<evidence type="ECO:0000256" key="1">
    <source>
        <dbReference type="SAM" id="MobiDB-lite"/>
    </source>
</evidence>
<feature type="region of interest" description="Disordered" evidence="1">
    <location>
        <begin position="299"/>
        <end position="349"/>
    </location>
</feature>
<comment type="caution">
    <text evidence="3">The sequence shown here is derived from an EMBL/GenBank/DDBJ whole genome shotgun (WGS) entry which is preliminary data.</text>
</comment>
<accession>A0AAJ0BV20</accession>
<keyword evidence="2" id="KW-0472">Membrane</keyword>
<dbReference type="AlphaFoldDB" id="A0AAJ0BV20"/>
<evidence type="ECO:0000256" key="2">
    <source>
        <dbReference type="SAM" id="Phobius"/>
    </source>
</evidence>
<keyword evidence="4" id="KW-1185">Reference proteome</keyword>
<organism evidence="3 4">
    <name type="scientific">Phialemonium atrogriseum</name>
    <dbReference type="NCBI Taxonomy" id="1093897"/>
    <lineage>
        <taxon>Eukaryota</taxon>
        <taxon>Fungi</taxon>
        <taxon>Dikarya</taxon>
        <taxon>Ascomycota</taxon>
        <taxon>Pezizomycotina</taxon>
        <taxon>Sordariomycetes</taxon>
        <taxon>Sordariomycetidae</taxon>
        <taxon>Cephalothecales</taxon>
        <taxon>Cephalothecaceae</taxon>
        <taxon>Phialemonium</taxon>
    </lineage>
</organism>
<gene>
    <name evidence="3" type="ORF">QBC33DRAFT_179748</name>
</gene>
<dbReference type="Proteomes" id="UP001244011">
    <property type="component" value="Unassembled WGS sequence"/>
</dbReference>
<protein>
    <submittedName>
        <fullName evidence="3">Uncharacterized protein</fullName>
    </submittedName>
</protein>
<dbReference type="RefSeq" id="XP_060281221.1">
    <property type="nucleotide sequence ID" value="XM_060422430.1"/>
</dbReference>
<keyword evidence="2" id="KW-0812">Transmembrane</keyword>
<evidence type="ECO:0000313" key="4">
    <source>
        <dbReference type="Proteomes" id="UP001244011"/>
    </source>
</evidence>
<feature type="compositionally biased region" description="Low complexity" evidence="1">
    <location>
        <begin position="299"/>
        <end position="318"/>
    </location>
</feature>
<sequence>MATSQHAGPMLLRKTRKYGRCDYERFDHLSSSSACAGYGSIGKVKVNCRFLFAESQWGVLGPAGNPAGIIYMDLDFDQPPDCRLTSAKVLVTLEEVPDSPEGLIGPAWRPVRLTDNYGPKHIRGERREMQVKETLHVNPHAQAFGFGGGGIGVEKHRSKLVAGRWMFTGQLIPGKHRNWAFQTVKWELAENPIESQSSHANVVHTAFAFEHNGRQFHMTVKVKGTLTDWSDRLKKRLRFGKDGDATTVTLIRFNKQYPFQRPLDELASSLPWAMEAKNMFAVPAEIPDAVPVTFQQVAPSSAPAPIGGARAPASIPAGQTQPLRPPPERSELEPAANSEIPLSPSQEPEDFSLEDIARAAGLIPQSTAPAPPSPAHPDIMDHSGASMSSSFTAVETEESEAGQATRTSPKSMDKQDKELLLWFIEMPLIIVLLQFLSSVVGYRRRWLSNGEVSGSSMLKMEDARSVEEAEARIGRGPEARAIEYNNIGGIEMVIPGFRTRPRAGARRAEPAMIERDRSMSL</sequence>
<feature type="region of interest" description="Disordered" evidence="1">
    <location>
        <begin position="364"/>
        <end position="383"/>
    </location>
</feature>